<dbReference type="GO" id="GO:0008270">
    <property type="term" value="F:zinc ion binding"/>
    <property type="evidence" value="ECO:0007669"/>
    <property type="project" value="InterPro"/>
</dbReference>
<evidence type="ECO:0000256" key="1">
    <source>
        <dbReference type="ARBA" id="ARBA00022723"/>
    </source>
</evidence>
<keyword evidence="1" id="KW-0479">Metal-binding</keyword>
<dbReference type="InterPro" id="IPR014905">
    <property type="entry name" value="HIRAN"/>
</dbReference>
<dbReference type="AlphaFoldDB" id="A0A1H4ISG7"/>
<dbReference type="GO" id="GO:0003676">
    <property type="term" value="F:nucleic acid binding"/>
    <property type="evidence" value="ECO:0007669"/>
    <property type="project" value="InterPro"/>
</dbReference>
<dbReference type="RefSeq" id="WP_060927740.1">
    <property type="nucleotide sequence ID" value="NZ_FNSQ01000005.1"/>
</dbReference>
<dbReference type="GO" id="GO:0016818">
    <property type="term" value="F:hydrolase activity, acting on acid anhydrides, in phosphorus-containing anhydrides"/>
    <property type="evidence" value="ECO:0007669"/>
    <property type="project" value="InterPro"/>
</dbReference>
<dbReference type="Gene3D" id="3.30.70.2330">
    <property type="match status" value="1"/>
</dbReference>
<evidence type="ECO:0000313" key="5">
    <source>
        <dbReference type="Proteomes" id="UP000183750"/>
    </source>
</evidence>
<keyword evidence="2" id="KW-0378">Hydrolase</keyword>
<keyword evidence="5" id="KW-1185">Reference proteome</keyword>
<reference evidence="5" key="1">
    <citation type="submission" date="2016-10" db="EMBL/GenBank/DDBJ databases">
        <authorList>
            <person name="Varghese N."/>
            <person name="Submissions S."/>
        </authorList>
    </citation>
    <scope>NUCLEOTIDE SEQUENCE [LARGE SCALE GENOMIC DNA]</scope>
    <source>
        <strain evidence="5">DSM 16089</strain>
    </source>
</reference>
<dbReference type="Pfam" id="PF08797">
    <property type="entry name" value="HIRAN"/>
    <property type="match status" value="1"/>
</dbReference>
<evidence type="ECO:0000313" key="4">
    <source>
        <dbReference type="EMBL" id="SEB36162.1"/>
    </source>
</evidence>
<proteinExistence type="predicted"/>
<dbReference type="OrthoDB" id="3830732at2"/>
<sequence length="244" mass="27198">MATQLLPLDQIDLRVSERALILVWQNPASRRFTKVGQLDSLPENRFAFHYFPEIAEVEDFVPLDEFPSLSHAYVSDEVPAFFANRILSAERRGYSKYLTWLGIDQLDGSAIPFEFLARSGGGRATDTFHIVDLPVQGSTTFTSRFFISGIRYMPDATRVLGEIHDGSVLALELDEANQANPKAVLIDTLDGSKIGYVPDWLCHDIHALIKDGWSLTAVAERVNPDAPAHVRVLCRIDANRKATA</sequence>
<dbReference type="SMART" id="SM00910">
    <property type="entry name" value="HIRAN"/>
    <property type="match status" value="1"/>
</dbReference>
<protein>
    <submittedName>
        <fullName evidence="4">HIRAN domain-containing protein</fullName>
    </submittedName>
</protein>
<feature type="domain" description="HIRAN" evidence="3">
    <location>
        <begin position="140"/>
        <end position="240"/>
    </location>
</feature>
<dbReference type="Proteomes" id="UP000183750">
    <property type="component" value="Unassembled WGS sequence"/>
</dbReference>
<evidence type="ECO:0000256" key="2">
    <source>
        <dbReference type="ARBA" id="ARBA00022801"/>
    </source>
</evidence>
<evidence type="ECO:0000259" key="3">
    <source>
        <dbReference type="SMART" id="SM00910"/>
    </source>
</evidence>
<accession>A0A1H4ISG7</accession>
<gene>
    <name evidence="4" type="ORF">SAMN04489807_0142</name>
</gene>
<name>A0A1H4ISG7_9MICO</name>
<organism evidence="4 5">
    <name type="scientific">Microbacterium hydrocarbonoxydans</name>
    <dbReference type="NCBI Taxonomy" id="273678"/>
    <lineage>
        <taxon>Bacteria</taxon>
        <taxon>Bacillati</taxon>
        <taxon>Actinomycetota</taxon>
        <taxon>Actinomycetes</taxon>
        <taxon>Micrococcales</taxon>
        <taxon>Microbacteriaceae</taxon>
        <taxon>Microbacterium</taxon>
    </lineage>
</organism>
<dbReference type="EMBL" id="FNSQ01000005">
    <property type="protein sequence ID" value="SEB36162.1"/>
    <property type="molecule type" value="Genomic_DNA"/>
</dbReference>